<keyword evidence="7" id="KW-0862">Zinc</keyword>
<evidence type="ECO:0000256" key="8">
    <source>
        <dbReference type="ARBA" id="ARBA00023239"/>
    </source>
</evidence>
<keyword evidence="6" id="KW-0479">Metal-binding</keyword>
<keyword evidence="13" id="KW-1185">Reference proteome</keyword>
<dbReference type="EC" id="4.1.2.50" evidence="4"/>
<evidence type="ECO:0000256" key="1">
    <source>
        <dbReference type="ARBA" id="ARBA00001947"/>
    </source>
</evidence>
<dbReference type="InterPro" id="IPR038418">
    <property type="entry name" value="6-PTP_synth/QueD_sf"/>
</dbReference>
<protein>
    <recommendedName>
        <fullName evidence="5">6-carboxy-5,6,7,8-tetrahydropterin synthase</fullName>
        <ecNumber evidence="4">4.1.2.50</ecNumber>
    </recommendedName>
    <alternativeName>
        <fullName evidence="9">Queuosine biosynthesis protein QueD</fullName>
    </alternativeName>
</protein>
<dbReference type="PANTHER" id="PTHR12589:SF7">
    <property type="entry name" value="6-PYRUVOYL TETRAHYDROBIOPTERIN SYNTHASE"/>
    <property type="match status" value="1"/>
</dbReference>
<accession>A0ABW1YR64</accession>
<evidence type="ECO:0000256" key="2">
    <source>
        <dbReference type="ARBA" id="ARBA00005061"/>
    </source>
</evidence>
<feature type="region of interest" description="Disordered" evidence="11">
    <location>
        <begin position="150"/>
        <end position="169"/>
    </location>
</feature>
<dbReference type="Gene3D" id="3.30.479.10">
    <property type="entry name" value="6-pyruvoyl tetrahydropterin synthase/QueD"/>
    <property type="match status" value="1"/>
</dbReference>
<evidence type="ECO:0000256" key="11">
    <source>
        <dbReference type="SAM" id="MobiDB-lite"/>
    </source>
</evidence>
<dbReference type="InterPro" id="IPR007115">
    <property type="entry name" value="6-PTP_synth/QueD"/>
</dbReference>
<evidence type="ECO:0000256" key="4">
    <source>
        <dbReference type="ARBA" id="ARBA00012982"/>
    </source>
</evidence>
<comment type="catalytic activity">
    <reaction evidence="10">
        <text>7,8-dihydroneopterin 3'-triphosphate + H2O = 6-carboxy-5,6,7,8-tetrahydropterin + triphosphate + acetaldehyde + 2 H(+)</text>
        <dbReference type="Rhea" id="RHEA:27966"/>
        <dbReference type="ChEBI" id="CHEBI:15343"/>
        <dbReference type="ChEBI" id="CHEBI:15377"/>
        <dbReference type="ChEBI" id="CHEBI:15378"/>
        <dbReference type="ChEBI" id="CHEBI:18036"/>
        <dbReference type="ChEBI" id="CHEBI:58462"/>
        <dbReference type="ChEBI" id="CHEBI:61032"/>
        <dbReference type="EC" id="4.1.2.50"/>
    </reaction>
</comment>
<dbReference type="SUPFAM" id="SSF55620">
    <property type="entry name" value="Tetrahydrobiopterin biosynthesis enzymes-like"/>
    <property type="match status" value="1"/>
</dbReference>
<evidence type="ECO:0000256" key="9">
    <source>
        <dbReference type="ARBA" id="ARBA00031449"/>
    </source>
</evidence>
<sequence length="169" mass="19275">MNRVTTIELSKEYMKFSAAHFTIFSAVERERLHGHNFQVSAEITLPVGSNGMCCNYRVYKQKLDGLCRELDEYLLIPARSPHLTVREEGDYYWVRFNGEEMPFLKADTQLLPICNTTVEDFSNFLLQKLVGSSEELQEYGVYQIVVRVSSGPGQSGSSQWRSGSAESWT</sequence>
<dbReference type="PANTHER" id="PTHR12589">
    <property type="entry name" value="PYRUVOYL TETRAHYDROBIOPTERIN SYNTHASE"/>
    <property type="match status" value="1"/>
</dbReference>
<dbReference type="Proteomes" id="UP001596425">
    <property type="component" value="Unassembled WGS sequence"/>
</dbReference>
<evidence type="ECO:0000256" key="3">
    <source>
        <dbReference type="ARBA" id="ARBA00008900"/>
    </source>
</evidence>
<dbReference type="EMBL" id="JBHSVR010000001">
    <property type="protein sequence ID" value="MFC6634348.1"/>
    <property type="molecule type" value="Genomic_DNA"/>
</dbReference>
<evidence type="ECO:0000256" key="5">
    <source>
        <dbReference type="ARBA" id="ARBA00018141"/>
    </source>
</evidence>
<proteinExistence type="inferred from homology"/>
<evidence type="ECO:0000256" key="7">
    <source>
        <dbReference type="ARBA" id="ARBA00022833"/>
    </source>
</evidence>
<gene>
    <name evidence="12" type="ORF">ACFQBM_13690</name>
</gene>
<comment type="similarity">
    <text evidence="3">Belongs to the PTPS family. QueD subfamily.</text>
</comment>
<reference evidence="13" key="1">
    <citation type="journal article" date="2019" name="Int. J. Syst. Evol. Microbiol.">
        <title>The Global Catalogue of Microorganisms (GCM) 10K type strain sequencing project: providing services to taxonomists for standard genome sequencing and annotation.</title>
        <authorList>
            <consortium name="The Broad Institute Genomics Platform"/>
            <consortium name="The Broad Institute Genome Sequencing Center for Infectious Disease"/>
            <person name="Wu L."/>
            <person name="Ma J."/>
        </authorList>
    </citation>
    <scope>NUCLEOTIDE SEQUENCE [LARGE SCALE GENOMIC DNA]</scope>
    <source>
        <strain evidence="13">CGMCC 1.13718</strain>
    </source>
</reference>
<name>A0ABW1YR64_9GAMM</name>
<comment type="pathway">
    <text evidence="2">Purine metabolism; 7-cyano-7-deazaguanine biosynthesis.</text>
</comment>
<dbReference type="RefSeq" id="WP_193193142.1">
    <property type="nucleotide sequence ID" value="NZ_JACZFR010000039.1"/>
</dbReference>
<keyword evidence="8" id="KW-0456">Lyase</keyword>
<dbReference type="Pfam" id="PF01242">
    <property type="entry name" value="PTPS"/>
    <property type="match status" value="1"/>
</dbReference>
<comment type="cofactor">
    <cofactor evidence="1">
        <name>Zn(2+)</name>
        <dbReference type="ChEBI" id="CHEBI:29105"/>
    </cofactor>
</comment>
<evidence type="ECO:0000313" key="12">
    <source>
        <dbReference type="EMBL" id="MFC6634348.1"/>
    </source>
</evidence>
<evidence type="ECO:0000256" key="6">
    <source>
        <dbReference type="ARBA" id="ARBA00022723"/>
    </source>
</evidence>
<evidence type="ECO:0000313" key="13">
    <source>
        <dbReference type="Proteomes" id="UP001596425"/>
    </source>
</evidence>
<organism evidence="12 13">
    <name type="scientific">Microbulbifer taiwanensis</name>
    <dbReference type="NCBI Taxonomy" id="986746"/>
    <lineage>
        <taxon>Bacteria</taxon>
        <taxon>Pseudomonadati</taxon>
        <taxon>Pseudomonadota</taxon>
        <taxon>Gammaproteobacteria</taxon>
        <taxon>Cellvibrionales</taxon>
        <taxon>Microbulbiferaceae</taxon>
        <taxon>Microbulbifer</taxon>
    </lineage>
</organism>
<evidence type="ECO:0000256" key="10">
    <source>
        <dbReference type="ARBA" id="ARBA00048807"/>
    </source>
</evidence>
<comment type="caution">
    <text evidence="12">The sequence shown here is derived from an EMBL/GenBank/DDBJ whole genome shotgun (WGS) entry which is preliminary data.</text>
</comment>